<dbReference type="RefSeq" id="WP_159480335.1">
    <property type="nucleotide sequence ID" value="NZ_BAAATH010000011.1"/>
</dbReference>
<dbReference type="EMBL" id="BLIN01000005">
    <property type="protein sequence ID" value="GFE09247.1"/>
    <property type="molecule type" value="Genomic_DNA"/>
</dbReference>
<dbReference type="InterPro" id="IPR007502">
    <property type="entry name" value="Helicase-assoc_dom"/>
</dbReference>
<feature type="region of interest" description="Disordered" evidence="5">
    <location>
        <begin position="726"/>
        <end position="751"/>
    </location>
</feature>
<dbReference type="SMART" id="SM00847">
    <property type="entry name" value="HA2"/>
    <property type="match status" value="1"/>
</dbReference>
<keyword evidence="3" id="KW-0347">Helicase</keyword>
<evidence type="ECO:0000256" key="2">
    <source>
        <dbReference type="ARBA" id="ARBA00022801"/>
    </source>
</evidence>
<dbReference type="Gene3D" id="1.20.120.1080">
    <property type="match status" value="1"/>
</dbReference>
<dbReference type="PANTHER" id="PTHR43519">
    <property type="entry name" value="ATP-DEPENDENT RNA HELICASE HRPB"/>
    <property type="match status" value="1"/>
</dbReference>
<dbReference type="GO" id="GO:0016787">
    <property type="term" value="F:hydrolase activity"/>
    <property type="evidence" value="ECO:0007669"/>
    <property type="project" value="UniProtKB-KW"/>
</dbReference>
<dbReference type="InterPro" id="IPR049614">
    <property type="entry name" value="HrpB_DEXH"/>
</dbReference>
<evidence type="ECO:0000259" key="6">
    <source>
        <dbReference type="PROSITE" id="PS51192"/>
    </source>
</evidence>
<feature type="region of interest" description="Disordered" evidence="5">
    <location>
        <begin position="1011"/>
        <end position="1037"/>
    </location>
</feature>
<dbReference type="PANTHER" id="PTHR43519:SF1">
    <property type="entry name" value="ATP-DEPENDENT RNA HELICASE HRPB"/>
    <property type="match status" value="1"/>
</dbReference>
<feature type="compositionally biased region" description="Low complexity" evidence="5">
    <location>
        <begin position="499"/>
        <end position="527"/>
    </location>
</feature>
<dbReference type="SUPFAM" id="SSF52540">
    <property type="entry name" value="P-loop containing nucleoside triphosphate hydrolases"/>
    <property type="match status" value="1"/>
</dbReference>
<keyword evidence="4" id="KW-0067">ATP-binding</keyword>
<reference evidence="8 9" key="1">
    <citation type="submission" date="2019-12" db="EMBL/GenBank/DDBJ databases">
        <title>Whole genome shotgun sequence of Streptomyces caniferus NBRC 15389.</title>
        <authorList>
            <person name="Ichikawa N."/>
            <person name="Kimura A."/>
            <person name="Kitahashi Y."/>
            <person name="Komaki H."/>
            <person name="Tamura T."/>
        </authorList>
    </citation>
    <scope>NUCLEOTIDE SEQUENCE [LARGE SCALE GENOMIC DNA]</scope>
    <source>
        <strain evidence="8 9">NBRC 15389</strain>
    </source>
</reference>
<dbReference type="OrthoDB" id="9805617at2"/>
<evidence type="ECO:0000313" key="8">
    <source>
        <dbReference type="EMBL" id="GFE09247.1"/>
    </source>
</evidence>
<dbReference type="Gene3D" id="3.40.50.300">
    <property type="entry name" value="P-loop containing nucleotide triphosphate hydrolases"/>
    <property type="match status" value="2"/>
</dbReference>
<protein>
    <recommendedName>
        <fullName evidence="10">ATP-dependent helicase</fullName>
    </recommendedName>
</protein>
<sequence length="1037" mass="105438">MIRRDALDQLPVRTALPALRAALDGPGAAVLCAPPGTGKTTLVPLELAGLTGEGPGRRVLVAEPRRIAARAAARRMAWLLGEKAGDRVGFTVRGERRAGPRTTVEVVTTGVLLQRLQRDPELAGVDVVVLDECHERHLDADTSAAFLLDVRETLRPELRLVAASATTDAEGWAGLLGGPDGAAPVVEAAGVSHPVEVVWAPPERPVRPAHGMRVDPALLAHVAAVVRRALHEQTGDVLCFLPGVGEIGRVAGELAGADAEVLQVHGRAPAEVQDAVLAGGSGLRRVVLATSVAESSLTVPGVRVVVDSGLARVPRTDHARGLSALTTVRASRAAGRQRAGRAGREAPGVVYRCWSEGEDGRLPAFPDPEIKVADLTAFALQSACWGDPTAGGLALLDAPPAGALAAGREVLAAIGAVDGSGRATARGVRMARLGLHPRLARALLDGAPEVGVRRAAEVVALLSEEPPRAYGDDLAGAWRTARRGGDAYAARWRQEARRLASAAGGPRAGAGTDADAGSGAGEDAQAGPGTGAGVDGESGAGARVHAEPGAGTGAHTPPGPGANAPTQPGPGAGTHPAPGAGAGVHAGSDVGPDAGSGRGGAGQAKARPGERSGTGPGRGTPQGADDRAGAGTGSGRAGAGGGRAGAAGGRDRTRSSRAGAEGGRDRAGSGRSGAANGRDGAQSGPAAVTDDAVAGLIAALAFPERVARARGAGSYLMASGTGAELAGAGPGPGTQGGWGHRPGTSGGGGGSRLRDAGWLAVAVADRPVAAVSARVRLAAVIDEETACAAARALYSSGEEVRWSDGDVVARSMTRLGAIELASRPLTAPDPGLLRDAVVSGLRREGFGLLRWSPAATSLRQRMGFLHRELGAPWPDVSDAALLERAEEWLGVELGRARRRADLARVDAGQALSRLLPWATGDAVRFDELAPERIEVPSGSRVRVDYGGEQPVLAVKLQELFGLQESPRVAGGRVPVLVHLLSPAGRPAAVTADLASFWRDGYRSVRAELRGRYPKHPWPEDPSAAEPTRHTSARLKRG</sequence>
<accession>A0A640SDK5</accession>
<dbReference type="InterPro" id="IPR027417">
    <property type="entry name" value="P-loop_NTPase"/>
</dbReference>
<organism evidence="8 9">
    <name type="scientific">Streptomyces caniferus</name>
    <dbReference type="NCBI Taxonomy" id="285557"/>
    <lineage>
        <taxon>Bacteria</taxon>
        <taxon>Bacillati</taxon>
        <taxon>Actinomycetota</taxon>
        <taxon>Actinomycetes</taxon>
        <taxon>Kitasatosporales</taxon>
        <taxon>Streptomycetaceae</taxon>
        <taxon>Streptomyces</taxon>
    </lineage>
</organism>
<feature type="compositionally biased region" description="Low complexity" evidence="5">
    <location>
        <begin position="547"/>
        <end position="566"/>
    </location>
</feature>
<feature type="compositionally biased region" description="Gly residues" evidence="5">
    <location>
        <begin position="630"/>
        <end position="648"/>
    </location>
</feature>
<dbReference type="Pfam" id="PF08482">
    <property type="entry name" value="HrpB_C"/>
    <property type="match status" value="1"/>
</dbReference>
<keyword evidence="2" id="KW-0378">Hydrolase</keyword>
<feature type="domain" description="Helicase ATP-binding" evidence="6">
    <location>
        <begin position="20"/>
        <end position="166"/>
    </location>
</feature>
<evidence type="ECO:0008006" key="10">
    <source>
        <dbReference type="Google" id="ProtNLM"/>
    </source>
</evidence>
<dbReference type="InterPro" id="IPR013689">
    <property type="entry name" value="RNA_helicase_ATP-dep_HrpB_C"/>
</dbReference>
<comment type="caution">
    <text evidence="8">The sequence shown here is derived from an EMBL/GenBank/DDBJ whole genome shotgun (WGS) entry which is preliminary data.</text>
</comment>
<evidence type="ECO:0000256" key="4">
    <source>
        <dbReference type="ARBA" id="ARBA00022840"/>
    </source>
</evidence>
<dbReference type="InterPro" id="IPR014001">
    <property type="entry name" value="Helicase_ATP-bd"/>
</dbReference>
<dbReference type="AlphaFoldDB" id="A0A640SDK5"/>
<dbReference type="SMART" id="SM00487">
    <property type="entry name" value="DEXDc"/>
    <property type="match status" value="1"/>
</dbReference>
<dbReference type="Pfam" id="PF00270">
    <property type="entry name" value="DEAD"/>
    <property type="match status" value="1"/>
</dbReference>
<evidence type="ECO:0000313" key="9">
    <source>
        <dbReference type="Proteomes" id="UP000435837"/>
    </source>
</evidence>
<dbReference type="PROSITE" id="PS51192">
    <property type="entry name" value="HELICASE_ATP_BIND_1"/>
    <property type="match status" value="1"/>
</dbReference>
<feature type="compositionally biased region" description="Low complexity" evidence="5">
    <location>
        <begin position="573"/>
        <end position="593"/>
    </location>
</feature>
<evidence type="ECO:0000256" key="5">
    <source>
        <dbReference type="SAM" id="MobiDB-lite"/>
    </source>
</evidence>
<feature type="compositionally biased region" description="Gly residues" evidence="5">
    <location>
        <begin position="728"/>
        <end position="751"/>
    </location>
</feature>
<evidence type="ECO:0000259" key="7">
    <source>
        <dbReference type="PROSITE" id="PS51194"/>
    </source>
</evidence>
<feature type="compositionally biased region" description="Gly residues" evidence="5">
    <location>
        <begin position="528"/>
        <end position="539"/>
    </location>
</feature>
<keyword evidence="1" id="KW-0547">Nucleotide-binding</keyword>
<dbReference type="Proteomes" id="UP000435837">
    <property type="component" value="Unassembled WGS sequence"/>
</dbReference>
<feature type="compositionally biased region" description="Low complexity" evidence="5">
    <location>
        <begin position="672"/>
        <end position="681"/>
    </location>
</feature>
<dbReference type="InterPro" id="IPR011545">
    <property type="entry name" value="DEAD/DEAH_box_helicase_dom"/>
</dbReference>
<gene>
    <name evidence="8" type="ORF">Scani_55150</name>
</gene>
<dbReference type="PROSITE" id="PS51194">
    <property type="entry name" value="HELICASE_CTER"/>
    <property type="match status" value="1"/>
</dbReference>
<dbReference type="Pfam" id="PF00271">
    <property type="entry name" value="Helicase_C"/>
    <property type="match status" value="1"/>
</dbReference>
<dbReference type="GO" id="GO:0005524">
    <property type="term" value="F:ATP binding"/>
    <property type="evidence" value="ECO:0007669"/>
    <property type="project" value="UniProtKB-KW"/>
</dbReference>
<proteinExistence type="predicted"/>
<evidence type="ECO:0000256" key="1">
    <source>
        <dbReference type="ARBA" id="ARBA00022741"/>
    </source>
</evidence>
<feature type="region of interest" description="Disordered" evidence="5">
    <location>
        <begin position="499"/>
        <end position="686"/>
    </location>
</feature>
<dbReference type="CDD" id="cd17990">
    <property type="entry name" value="DEXHc_HrpB"/>
    <property type="match status" value="1"/>
</dbReference>
<dbReference type="SMART" id="SM00490">
    <property type="entry name" value="HELICc"/>
    <property type="match status" value="1"/>
</dbReference>
<dbReference type="GO" id="GO:0003676">
    <property type="term" value="F:nucleic acid binding"/>
    <property type="evidence" value="ECO:0007669"/>
    <property type="project" value="InterPro"/>
</dbReference>
<dbReference type="GO" id="GO:0004386">
    <property type="term" value="F:helicase activity"/>
    <property type="evidence" value="ECO:0007669"/>
    <property type="project" value="UniProtKB-KW"/>
</dbReference>
<evidence type="ECO:0000256" key="3">
    <source>
        <dbReference type="ARBA" id="ARBA00022806"/>
    </source>
</evidence>
<dbReference type="CDD" id="cd18791">
    <property type="entry name" value="SF2_C_RHA"/>
    <property type="match status" value="1"/>
</dbReference>
<dbReference type="InterPro" id="IPR001650">
    <property type="entry name" value="Helicase_C-like"/>
</dbReference>
<feature type="domain" description="Helicase C-terminal" evidence="7">
    <location>
        <begin position="217"/>
        <end position="386"/>
    </location>
</feature>
<name>A0A640SDK5_9ACTN</name>